<dbReference type="OrthoDB" id="581602at2"/>
<sequence length="278" mass="30846">MTNPVFLAENQLLSDLGKSLVTGSLSDERVLNQTNNEPPIKILPNANVLKIGGQSFMDRGRRAVFPLIEEIVENLGRHQMIIGTGGGTRARHAYSVGVDLGLPTGVLSVLGTFVSMQNARMIYYLLAQHGIPFIEPVQFGQMSHYLAERGAVIFFGMPPYTFWHENPSIGRIPPHRTDTGAYLVSEVFGTKSMIFIKDEEGLYTADPKKEPNAKFIKRISVGELRELDLQDVIVERSLMTFMENASNRRSIRVINGLQPGNLTRALNGQDIGTEIYAD</sequence>
<dbReference type="RefSeq" id="WP_124972308.1">
    <property type="nucleotide sequence ID" value="NZ_BDQK01000009.1"/>
</dbReference>
<evidence type="ECO:0000259" key="1">
    <source>
        <dbReference type="Pfam" id="PF00696"/>
    </source>
</evidence>
<dbReference type="AlphaFoldDB" id="A0A401IH80"/>
<comment type="caution">
    <text evidence="2">The sequence shown here is derived from an EMBL/GenBank/DDBJ whole genome shotgun (WGS) entry which is preliminary data.</text>
</comment>
<organism evidence="2 3">
    <name type="scientific">Aphanothece sacrum FPU1</name>
    <dbReference type="NCBI Taxonomy" id="1920663"/>
    <lineage>
        <taxon>Bacteria</taxon>
        <taxon>Bacillati</taxon>
        <taxon>Cyanobacteriota</taxon>
        <taxon>Cyanophyceae</taxon>
        <taxon>Oscillatoriophycideae</taxon>
        <taxon>Chroococcales</taxon>
        <taxon>Aphanothecaceae</taxon>
        <taxon>Aphanothece</taxon>
    </lineage>
</organism>
<dbReference type="InterPro" id="IPR036393">
    <property type="entry name" value="AceGlu_kinase-like_sf"/>
</dbReference>
<accession>A0A401IH80</accession>
<dbReference type="PIRSF" id="PIRSF039097">
    <property type="entry name" value="MoSto_subunit"/>
    <property type="match status" value="1"/>
</dbReference>
<keyword evidence="2" id="KW-0808">Transferase</keyword>
<proteinExistence type="predicted"/>
<gene>
    <name evidence="2" type="ORF">AsFPU1_2032</name>
</gene>
<dbReference type="Pfam" id="PF00696">
    <property type="entry name" value="AA_kinase"/>
    <property type="match status" value="1"/>
</dbReference>
<keyword evidence="3" id="KW-1185">Reference proteome</keyword>
<dbReference type="InterPro" id="IPR001048">
    <property type="entry name" value="Asp/Glu/Uridylate_kinase"/>
</dbReference>
<keyword evidence="2" id="KW-0418">Kinase</keyword>
<dbReference type="GO" id="GO:0030151">
    <property type="term" value="F:molybdenum ion binding"/>
    <property type="evidence" value="ECO:0007669"/>
    <property type="project" value="InterPro"/>
</dbReference>
<feature type="domain" description="Aspartate/glutamate/uridylate kinase" evidence="1">
    <location>
        <begin position="47"/>
        <end position="242"/>
    </location>
</feature>
<evidence type="ECO:0000313" key="3">
    <source>
        <dbReference type="Proteomes" id="UP000287247"/>
    </source>
</evidence>
<protein>
    <submittedName>
        <fullName evidence="2">Aspartate/glutamate/uridylate kinase</fullName>
    </submittedName>
</protein>
<name>A0A401IH80_APHSA</name>
<dbReference type="Gene3D" id="3.40.1160.10">
    <property type="entry name" value="Acetylglutamate kinase-like"/>
    <property type="match status" value="1"/>
</dbReference>
<evidence type="ECO:0000313" key="2">
    <source>
        <dbReference type="EMBL" id="GBF80628.1"/>
    </source>
</evidence>
<dbReference type="EMBL" id="BDQK01000009">
    <property type="protein sequence ID" value="GBF80628.1"/>
    <property type="molecule type" value="Genomic_DNA"/>
</dbReference>
<dbReference type="SUPFAM" id="SSF53633">
    <property type="entry name" value="Carbamate kinase-like"/>
    <property type="match status" value="1"/>
</dbReference>
<reference evidence="3" key="1">
    <citation type="submission" date="2017-05" db="EMBL/GenBank/DDBJ databases">
        <title>Physiological properties and genetic analysis related to exopolysaccharide production of fresh-water unicellular cyanobacterium Aphanothece sacrum, Suizenji Nori, that has been cultured as a food source in Japan.</title>
        <authorList>
            <person name="Kanesaki Y."/>
            <person name="Yoshikawa S."/>
            <person name="Ohki K."/>
        </authorList>
    </citation>
    <scope>NUCLEOTIDE SEQUENCE [LARGE SCALE GENOMIC DNA]</scope>
    <source>
        <strain evidence="3">FPU1</strain>
    </source>
</reference>
<dbReference type="GO" id="GO:0016301">
    <property type="term" value="F:kinase activity"/>
    <property type="evidence" value="ECO:0007669"/>
    <property type="project" value="UniProtKB-KW"/>
</dbReference>
<dbReference type="GO" id="GO:0005737">
    <property type="term" value="C:cytoplasm"/>
    <property type="evidence" value="ECO:0007669"/>
    <property type="project" value="InterPro"/>
</dbReference>
<dbReference type="InterPro" id="IPR030669">
    <property type="entry name" value="MoSto_subunit_alpha/beta"/>
</dbReference>
<dbReference type="Proteomes" id="UP000287247">
    <property type="component" value="Unassembled WGS sequence"/>
</dbReference>